<dbReference type="RefSeq" id="WP_158899804.1">
    <property type="nucleotide sequence ID" value="NZ_CP035733.1"/>
</dbReference>
<sequence length="143" mass="14872">MDSGLYNRDILRLASSLVAGERLENPDGVAESRSPVCGSRIHAEIAMAGDGTIAAVALRANACALGQASAAIVRAHAAGLDLQSIAEIRDAVEQALKQSAEMPTKWPELASLAPARDYPSRHAAILLPYDALLAAAAQMKLAS</sequence>
<evidence type="ECO:0000313" key="3">
    <source>
        <dbReference type="Proteomes" id="UP000428803"/>
    </source>
</evidence>
<accession>A0A6I6LDG3</accession>
<dbReference type="Proteomes" id="UP000428803">
    <property type="component" value="Chromosome"/>
</dbReference>
<dbReference type="GO" id="GO:0016226">
    <property type="term" value="P:iron-sulfur cluster assembly"/>
    <property type="evidence" value="ECO:0007669"/>
    <property type="project" value="InterPro"/>
</dbReference>
<evidence type="ECO:0000259" key="1">
    <source>
        <dbReference type="Pfam" id="PF01592"/>
    </source>
</evidence>
<dbReference type="GO" id="GO:0051536">
    <property type="term" value="F:iron-sulfur cluster binding"/>
    <property type="evidence" value="ECO:0007669"/>
    <property type="project" value="InterPro"/>
</dbReference>
<dbReference type="AlphaFoldDB" id="A0A6I6LDG3"/>
<feature type="domain" description="NIF system FeS cluster assembly NifU N-terminal" evidence="1">
    <location>
        <begin position="24"/>
        <end position="103"/>
    </location>
</feature>
<keyword evidence="3" id="KW-1185">Reference proteome</keyword>
<dbReference type="GO" id="GO:0005506">
    <property type="term" value="F:iron ion binding"/>
    <property type="evidence" value="ECO:0007669"/>
    <property type="project" value="InterPro"/>
</dbReference>
<dbReference type="OrthoDB" id="7857113at2"/>
<dbReference type="SUPFAM" id="SSF82649">
    <property type="entry name" value="SufE/NifU"/>
    <property type="match status" value="1"/>
</dbReference>
<reference evidence="3" key="1">
    <citation type="submission" date="2019-01" db="EMBL/GenBank/DDBJ databases">
        <title>Sphingorhabdus lacus sp.nov., isolated from an oligotrophic freshwater lake.</title>
        <authorList>
            <person name="Park M."/>
        </authorList>
    </citation>
    <scope>NUCLEOTIDE SEQUENCE [LARGE SCALE GENOMIC DNA]</scope>
    <source>
        <strain evidence="3">IMCC1753</strain>
    </source>
</reference>
<dbReference type="Pfam" id="PF01592">
    <property type="entry name" value="NifU_N"/>
    <property type="match status" value="1"/>
</dbReference>
<proteinExistence type="predicted"/>
<dbReference type="InterPro" id="IPR002871">
    <property type="entry name" value="NIF_FeS_clus_asmbl_NifU_N"/>
</dbReference>
<dbReference type="CDD" id="cd06664">
    <property type="entry name" value="IscU_like"/>
    <property type="match status" value="1"/>
</dbReference>
<dbReference type="EMBL" id="CP035733">
    <property type="protein sequence ID" value="QGY80512.1"/>
    <property type="molecule type" value="Genomic_DNA"/>
</dbReference>
<name>A0A6I6LDG3_9SPHN</name>
<dbReference type="KEGG" id="slaa:EUU25_07685"/>
<dbReference type="Gene3D" id="3.90.1010.10">
    <property type="match status" value="1"/>
</dbReference>
<gene>
    <name evidence="2" type="ORF">EUU25_07685</name>
</gene>
<evidence type="ECO:0000313" key="2">
    <source>
        <dbReference type="EMBL" id="QGY80512.1"/>
    </source>
</evidence>
<organism evidence="2 3">
    <name type="scientific">Sphingorhabdus lacus</name>
    <dbReference type="NCBI Taxonomy" id="392610"/>
    <lineage>
        <taxon>Bacteria</taxon>
        <taxon>Pseudomonadati</taxon>
        <taxon>Pseudomonadota</taxon>
        <taxon>Alphaproteobacteria</taxon>
        <taxon>Sphingomonadales</taxon>
        <taxon>Sphingomonadaceae</taxon>
        <taxon>Sphingorhabdus</taxon>
    </lineage>
</organism>
<protein>
    <submittedName>
        <fullName evidence="2">Iron-sulfur cluster assembly scaffold protein</fullName>
    </submittedName>
</protein>